<dbReference type="Proteomes" id="UP000276776">
    <property type="component" value="Unassembled WGS sequence"/>
</dbReference>
<dbReference type="OMA" id="DFTYHEE"/>
<keyword evidence="1" id="KW-0472">Membrane</keyword>
<feature type="transmembrane region" description="Helical" evidence="1">
    <location>
        <begin position="28"/>
        <end position="50"/>
    </location>
</feature>
<reference evidence="4" key="1">
    <citation type="submission" date="2017-02" db="UniProtKB">
        <authorList>
            <consortium name="WormBaseParasite"/>
        </authorList>
    </citation>
    <scope>IDENTIFICATION</scope>
</reference>
<feature type="transmembrane region" description="Helical" evidence="1">
    <location>
        <begin position="255"/>
        <end position="272"/>
    </location>
</feature>
<feature type="transmembrane region" description="Helical" evidence="1">
    <location>
        <begin position="123"/>
        <end position="147"/>
    </location>
</feature>
<evidence type="ECO:0000313" key="4">
    <source>
        <dbReference type="WBParaSite" id="TCLT_0000273101-mRNA-1"/>
    </source>
</evidence>
<evidence type="ECO:0000313" key="3">
    <source>
        <dbReference type="Proteomes" id="UP000276776"/>
    </source>
</evidence>
<keyword evidence="1" id="KW-1133">Transmembrane helix</keyword>
<keyword evidence="3" id="KW-1185">Reference proteome</keyword>
<protein>
    <submittedName>
        <fullName evidence="4">Anoctamin</fullName>
    </submittedName>
</protein>
<proteinExistence type="predicted"/>
<evidence type="ECO:0000313" key="2">
    <source>
        <dbReference type="EMBL" id="VDM98846.1"/>
    </source>
</evidence>
<dbReference type="EMBL" id="UYYF01000665">
    <property type="protein sequence ID" value="VDM98846.1"/>
    <property type="molecule type" value="Genomic_DNA"/>
</dbReference>
<gene>
    <name evidence="2" type="ORF">TCLT_LOCUS2732</name>
</gene>
<feature type="transmembrane region" description="Helical" evidence="1">
    <location>
        <begin position="219"/>
        <end position="243"/>
    </location>
</feature>
<accession>A0A0N5CR81</accession>
<keyword evidence="1" id="KW-0812">Transmembrane</keyword>
<organism evidence="4">
    <name type="scientific">Thelazia callipaeda</name>
    <name type="common">Oriental eyeworm</name>
    <name type="synonym">Parasitic nematode</name>
    <dbReference type="NCBI Taxonomy" id="103827"/>
    <lineage>
        <taxon>Eukaryota</taxon>
        <taxon>Metazoa</taxon>
        <taxon>Ecdysozoa</taxon>
        <taxon>Nematoda</taxon>
        <taxon>Chromadorea</taxon>
        <taxon>Rhabditida</taxon>
        <taxon>Spirurina</taxon>
        <taxon>Spiruromorpha</taxon>
        <taxon>Thelazioidea</taxon>
        <taxon>Thelaziidae</taxon>
        <taxon>Thelazia</taxon>
    </lineage>
</organism>
<dbReference type="AlphaFoldDB" id="A0A0N5CR81"/>
<sequence>MHQQITLEVEKLRRLQIEMFTQSTANNFLGFMLITVISEAVIIVAVILIIQEDSMRLHESEIMNFGKIFYTKWVKETTENEELNGIPIIDFTFHEGRNNKFIEPLEMISINKFKIADKNTTTLPLWAVCMQLAFTALIALTISHAMLCWNFTSQPVPLILLDFCMLEKEMYENHCKQYLREEYPLTISNDLQTITRQVEENYNLYLSALDDKRQKLKLAVLPVGISYLLLLLVIFSSVLNSLLRNFIQKQNSGTLLHLLLIYSVSLYSNYLIKNHDLFINFYIFFITT</sequence>
<evidence type="ECO:0000256" key="1">
    <source>
        <dbReference type="SAM" id="Phobius"/>
    </source>
</evidence>
<dbReference type="WBParaSite" id="TCLT_0000273101-mRNA-1">
    <property type="protein sequence ID" value="TCLT_0000273101-mRNA-1"/>
    <property type="gene ID" value="TCLT_0000273101"/>
</dbReference>
<dbReference type="OrthoDB" id="5821328at2759"/>
<name>A0A0N5CR81_THECL</name>
<reference evidence="2 3" key="2">
    <citation type="submission" date="2018-11" db="EMBL/GenBank/DDBJ databases">
        <authorList>
            <consortium name="Pathogen Informatics"/>
        </authorList>
    </citation>
    <scope>NUCLEOTIDE SEQUENCE [LARGE SCALE GENOMIC DNA]</scope>
</reference>